<keyword evidence="1" id="KW-0472">Membrane</keyword>
<protein>
    <submittedName>
        <fullName evidence="2">Uncharacterized protein</fullName>
    </submittedName>
</protein>
<keyword evidence="1" id="KW-1133">Transmembrane helix</keyword>
<keyword evidence="3" id="KW-1185">Reference proteome</keyword>
<gene>
    <name evidence="2" type="ORF">NCTC10738_00439</name>
</gene>
<name>A0A379YSR8_9GAMM</name>
<accession>A0A379YSR8</accession>
<organism evidence="2 3">
    <name type="scientific">Shewanella algae</name>
    <dbReference type="NCBI Taxonomy" id="38313"/>
    <lineage>
        <taxon>Bacteria</taxon>
        <taxon>Pseudomonadati</taxon>
        <taxon>Pseudomonadota</taxon>
        <taxon>Gammaproteobacteria</taxon>
        <taxon>Alteromonadales</taxon>
        <taxon>Shewanellaceae</taxon>
        <taxon>Shewanella</taxon>
    </lineage>
</organism>
<evidence type="ECO:0000313" key="3">
    <source>
        <dbReference type="Proteomes" id="UP000254069"/>
    </source>
</evidence>
<evidence type="ECO:0000313" key="2">
    <source>
        <dbReference type="EMBL" id="SUI49500.1"/>
    </source>
</evidence>
<sequence length="35" mass="4107">MRQLAIISESIALLSMTKISFYLYVIMYLVMAFDM</sequence>
<dbReference type="Proteomes" id="UP000254069">
    <property type="component" value="Unassembled WGS sequence"/>
</dbReference>
<evidence type="ECO:0000256" key="1">
    <source>
        <dbReference type="SAM" id="Phobius"/>
    </source>
</evidence>
<feature type="transmembrane region" description="Helical" evidence="1">
    <location>
        <begin position="12"/>
        <end position="33"/>
    </location>
</feature>
<keyword evidence="1" id="KW-0812">Transmembrane</keyword>
<proteinExistence type="predicted"/>
<reference evidence="2 3" key="1">
    <citation type="submission" date="2018-06" db="EMBL/GenBank/DDBJ databases">
        <authorList>
            <consortium name="Pathogen Informatics"/>
            <person name="Doyle S."/>
        </authorList>
    </citation>
    <scope>NUCLEOTIDE SEQUENCE [LARGE SCALE GENOMIC DNA]</scope>
    <source>
        <strain evidence="2 3">NCTC10738</strain>
    </source>
</reference>
<dbReference type="EMBL" id="UGYO01000001">
    <property type="protein sequence ID" value="SUI49500.1"/>
    <property type="molecule type" value="Genomic_DNA"/>
</dbReference>
<dbReference type="AlphaFoldDB" id="A0A379YSR8"/>